<feature type="compositionally biased region" description="Polar residues" evidence="1">
    <location>
        <begin position="97"/>
        <end position="107"/>
    </location>
</feature>
<dbReference type="SUPFAM" id="SSF47923">
    <property type="entry name" value="Ypt/Rab-GAP domain of gyp1p"/>
    <property type="match status" value="2"/>
</dbReference>
<feature type="compositionally biased region" description="Polar residues" evidence="1">
    <location>
        <begin position="36"/>
        <end position="58"/>
    </location>
</feature>
<feature type="region of interest" description="Disordered" evidence="1">
    <location>
        <begin position="97"/>
        <end position="116"/>
    </location>
</feature>
<evidence type="ECO:0000313" key="4">
    <source>
        <dbReference type="Proteomes" id="UP000053317"/>
    </source>
</evidence>
<protein>
    <submittedName>
        <fullName evidence="3">Putative small g protein signaling modulator 3</fullName>
    </submittedName>
</protein>
<feature type="compositionally biased region" description="Polar residues" evidence="1">
    <location>
        <begin position="68"/>
        <end position="86"/>
    </location>
</feature>
<feature type="region of interest" description="Disordered" evidence="1">
    <location>
        <begin position="1"/>
        <end position="89"/>
    </location>
</feature>
<feature type="compositionally biased region" description="Low complexity" evidence="1">
    <location>
        <begin position="11"/>
        <end position="23"/>
    </location>
</feature>
<dbReference type="InterPro" id="IPR035969">
    <property type="entry name" value="Rab-GAP_TBC_sf"/>
</dbReference>
<feature type="region of interest" description="Disordered" evidence="1">
    <location>
        <begin position="980"/>
        <end position="1008"/>
    </location>
</feature>
<dbReference type="Gene3D" id="1.10.8.270">
    <property type="entry name" value="putative rabgap domain of human tbc1 domain family member 14 like domains"/>
    <property type="match status" value="1"/>
</dbReference>
<dbReference type="PANTHER" id="PTHR47219">
    <property type="entry name" value="RAB GTPASE-ACTIVATING PROTEIN 1-LIKE"/>
    <property type="match status" value="1"/>
</dbReference>
<evidence type="ECO:0000259" key="2">
    <source>
        <dbReference type="PROSITE" id="PS50086"/>
    </source>
</evidence>
<dbReference type="InterPro" id="IPR050302">
    <property type="entry name" value="Rab_GAP_TBC_domain"/>
</dbReference>
<dbReference type="SMART" id="SM00164">
    <property type="entry name" value="TBC"/>
    <property type="match status" value="1"/>
</dbReference>
<dbReference type="AlphaFoldDB" id="A0A0G2DRR9"/>
<dbReference type="GO" id="GO:0031267">
    <property type="term" value="F:small GTPase binding"/>
    <property type="evidence" value="ECO:0007669"/>
    <property type="project" value="TreeGrafter"/>
</dbReference>
<dbReference type="GO" id="GO:0005096">
    <property type="term" value="F:GTPase activator activity"/>
    <property type="evidence" value="ECO:0007669"/>
    <property type="project" value="TreeGrafter"/>
</dbReference>
<feature type="region of interest" description="Disordered" evidence="1">
    <location>
        <begin position="433"/>
        <end position="471"/>
    </location>
</feature>
<evidence type="ECO:0000256" key="1">
    <source>
        <dbReference type="SAM" id="MobiDB-lite"/>
    </source>
</evidence>
<comment type="caution">
    <text evidence="3">The sequence shown here is derived from an EMBL/GenBank/DDBJ whole genome shotgun (WGS) entry which is preliminary data.</text>
</comment>
<dbReference type="FunFam" id="1.10.8.270:FF:000026">
    <property type="entry name" value="TBC (Tre-2/Bub2/Cdc16) domain family"/>
    <property type="match status" value="1"/>
</dbReference>
<keyword evidence="4" id="KW-1185">Reference proteome</keyword>
<dbReference type="InterPro" id="IPR000195">
    <property type="entry name" value="Rab-GAP-TBC_dom"/>
</dbReference>
<reference evidence="3 4" key="1">
    <citation type="submission" date="2015-05" db="EMBL/GenBank/DDBJ databases">
        <title>Distinctive expansion of gene families associated with plant cell wall degradation and secondary metabolism in the genomes of grapevine trunk pathogens.</title>
        <authorList>
            <person name="Lawrence D.P."/>
            <person name="Travadon R."/>
            <person name="Rolshausen P.E."/>
            <person name="Baumgartner K."/>
        </authorList>
    </citation>
    <scope>NUCLEOTIDE SEQUENCE [LARGE SCALE GENOMIC DNA]</scope>
    <source>
        <strain evidence="3">UCRPC4</strain>
    </source>
</reference>
<proteinExistence type="predicted"/>
<reference evidence="3 4" key="2">
    <citation type="submission" date="2015-05" db="EMBL/GenBank/DDBJ databases">
        <authorList>
            <person name="Morales-Cruz A."/>
            <person name="Amrine K.C."/>
            <person name="Cantu D."/>
        </authorList>
    </citation>
    <scope>NUCLEOTIDE SEQUENCE [LARGE SCALE GENOMIC DNA]</scope>
    <source>
        <strain evidence="3">UCRPC4</strain>
    </source>
</reference>
<feature type="region of interest" description="Disordered" evidence="1">
    <location>
        <begin position="382"/>
        <end position="417"/>
    </location>
</feature>
<dbReference type="EMBL" id="LCWF01000265">
    <property type="protein sequence ID" value="KKY13712.1"/>
    <property type="molecule type" value="Genomic_DNA"/>
</dbReference>
<feature type="region of interest" description="Disordered" evidence="1">
    <location>
        <begin position="290"/>
        <end position="324"/>
    </location>
</feature>
<feature type="domain" description="Rab-GAP TBC" evidence="2">
    <location>
        <begin position="781"/>
        <end position="974"/>
    </location>
</feature>
<feature type="region of interest" description="Disordered" evidence="1">
    <location>
        <begin position="530"/>
        <end position="591"/>
    </location>
</feature>
<dbReference type="Gene3D" id="1.10.472.80">
    <property type="entry name" value="Ypt/Rab-GAP domain of gyp1p, domain 3"/>
    <property type="match status" value="1"/>
</dbReference>
<name>A0A0G2DRR9_PHACM</name>
<dbReference type="PANTHER" id="PTHR47219:SF20">
    <property type="entry name" value="TBC1 DOMAIN FAMILY MEMBER 2B"/>
    <property type="match status" value="1"/>
</dbReference>
<dbReference type="Pfam" id="PF00566">
    <property type="entry name" value="RabGAP-TBC"/>
    <property type="match status" value="1"/>
</dbReference>
<dbReference type="Proteomes" id="UP000053317">
    <property type="component" value="Unassembled WGS sequence"/>
</dbReference>
<accession>A0A0G2DRR9</accession>
<feature type="compositionally biased region" description="Low complexity" evidence="1">
    <location>
        <begin position="388"/>
        <end position="403"/>
    </location>
</feature>
<organism evidence="3 4">
    <name type="scientific">Phaeomoniella chlamydospora</name>
    <name type="common">Phaeoacremonium chlamydosporum</name>
    <dbReference type="NCBI Taxonomy" id="158046"/>
    <lineage>
        <taxon>Eukaryota</taxon>
        <taxon>Fungi</taxon>
        <taxon>Dikarya</taxon>
        <taxon>Ascomycota</taxon>
        <taxon>Pezizomycotina</taxon>
        <taxon>Eurotiomycetes</taxon>
        <taxon>Chaetothyriomycetidae</taxon>
        <taxon>Phaeomoniellales</taxon>
        <taxon>Phaeomoniellaceae</taxon>
        <taxon>Phaeomoniella</taxon>
    </lineage>
</organism>
<feature type="compositionally biased region" description="Polar residues" evidence="1">
    <location>
        <begin position="566"/>
        <end position="580"/>
    </location>
</feature>
<feature type="compositionally biased region" description="Basic residues" evidence="1">
    <location>
        <begin position="24"/>
        <end position="35"/>
    </location>
</feature>
<dbReference type="OrthoDB" id="294251at2759"/>
<sequence length="1104" mass="119907">MANDKAHSLRRSSSQASDVSSHSGKIRTVRVRPKKSLTNTNATTPTHQKDPSLTSFPSLSPEAAAKSPPTSTDVLPQAQPQRSGSQLVRDRKATLAGLTNASPSVQGRGSLFDDSPRSSIDIPGALHLATDEHIERLIAKSGAVKLVRQFAQDLAQRDAELSALRIRADDRERELKKMLREVEVSSLDIERRLRDLDTSSINYSADPEDMAANRPVVRRKITTSIDDMMHQAMEEGVGLNNSGHRDSKGDMDVAATIRPAKPDHDDTSSITSRKRTGSIRSWQDYIWGSGRTSRKTSRSSSMISEDVAEDHDATAKVRAGSASTARRKGLENLFALQQQSSGSSYFIGGTTKPVKKAQQADNLSIASKKSERSISSWTVKLFAGNPQSSKDNNENNNRARSSSLDQPGTGSAWKTAGGSSSALAALAKMNSQRGNASVSSSRSSMTAKAAAPPPKRGYPSSGSLSASPDTAPVDMSAANLGPVEMDAILPDDTKPPTMNNTYTYNNFTPRDMLTDRFGFIYDQRQRKRQREAQLAVKQAHRKSGTDSLERLDAETDRTKSHERKASNSLLSSWVRPSTPVSIEGDQNEAPSRSWQDYLRISTRPTELLSHTPSAGAIVTLTVADSTTGPTAELSRTSPISVDTTRGSLSAAHQLAEPTESPVVADTPEFSCRKGTPEVSITPAQAGDQEPVKLLLEQLTELHDKLQVERAVKWNEFLRKVRAERGAAAAAATDRQNSKRKTANMPEASLLDGEVVGVNDLGNKGKIGRAKWKEFKILVLGGIPVELRPKIWSECSGASALRIPGYYEDLVAASSGAEQSQDDTEVASQIQADIYRTLTDNVFFRYGPGTTKLREVLLAYARRNPTVGYCQGMNMIVGSLLLIMPTAEDAFWILVAMIENILPAHYYDHGLVASRADQIVLREYVSEVLPRLSSHLEDLSVELEAMTFQWFLSVFTDCLSAEALYRVWDVVLCLNSTNSASPNSPGITVTTATPPNSDPSATTPLTTGLNTISSTTLDSSTSTDGTGSTFLFQLALALLKLNEPQLLACDNPASLYGYINHNMTNHAISIDGLIQASEGLRKVVRREDVLEKRKKAVDGMAVARR</sequence>
<feature type="compositionally biased region" description="Low complexity" evidence="1">
    <location>
        <begin position="436"/>
        <end position="450"/>
    </location>
</feature>
<feature type="compositionally biased region" description="Basic and acidic residues" evidence="1">
    <location>
        <begin position="543"/>
        <end position="565"/>
    </location>
</feature>
<gene>
    <name evidence="3" type="ORF">UCRPC4_g06939</name>
</gene>
<evidence type="ECO:0000313" key="3">
    <source>
        <dbReference type="EMBL" id="KKY13712.1"/>
    </source>
</evidence>
<dbReference type="PROSITE" id="PS50086">
    <property type="entry name" value="TBC_RABGAP"/>
    <property type="match status" value="1"/>
</dbReference>